<name>A0A4V3CZQ5_LABRH</name>
<dbReference type="SUPFAM" id="SSF52540">
    <property type="entry name" value="P-loop containing nucleoside triphosphate hydrolases"/>
    <property type="match status" value="1"/>
</dbReference>
<dbReference type="AlphaFoldDB" id="A0A4V3CZQ5"/>
<dbReference type="GO" id="GO:0043531">
    <property type="term" value="F:ADP binding"/>
    <property type="evidence" value="ECO:0007669"/>
    <property type="project" value="InterPro"/>
</dbReference>
<dbReference type="EMBL" id="SNXZ01000002">
    <property type="protein sequence ID" value="TDQ00681.1"/>
    <property type="molecule type" value="Genomic_DNA"/>
</dbReference>
<dbReference type="Gene3D" id="3.40.50.300">
    <property type="entry name" value="P-loop containing nucleotide triphosphate hydrolases"/>
    <property type="match status" value="1"/>
</dbReference>
<evidence type="ECO:0000313" key="2">
    <source>
        <dbReference type="EMBL" id="TDQ00681.1"/>
    </source>
</evidence>
<comment type="caution">
    <text evidence="2">The sequence shown here is derived from an EMBL/GenBank/DDBJ whole genome shotgun (WGS) entry which is preliminary data.</text>
</comment>
<dbReference type="SUPFAM" id="SSF48452">
    <property type="entry name" value="TPR-like"/>
    <property type="match status" value="2"/>
</dbReference>
<keyword evidence="3" id="KW-1185">Reference proteome</keyword>
<gene>
    <name evidence="2" type="ORF">EV186_102543</name>
</gene>
<sequence length="704" mass="76087">MPDNGRDGTRNEVSGSAANVVQGRDIGTVNIGVAPPPSAVPRQVPPPPRGFVDRQGPLARIGDLVDAVVAGQDRPGVVALRGMPGVGKSAFVRTVAARFGDRFVDGSLHVDFGPLRHRGGVAVGEVAGTMLRSLGVADQWIPPDLVGRADLCRTMTAEMNLLVVFDGVTQDAQVLPLLPASGRSLVVAASHLALPELIQDGAVEMKLAALDPTDAVALLSEMCPDGRIAAEPDHAAELAQLCGHLPLALRVAGGWLSTRPTWTVQRLLEEFDDTDPFDGLTGGAAINTMFDLAYDDLTDVGKQVYRMAGLLVGSHLHLEVVAALCDLPVKQVRRALDHLSQASLIEERPDRTYELHRLVQAHALRRSLEEDTEGDRTAALRRALRWWLARAVAADVAATGTQRLRVTDPAQLIGDVPVPAMSAKQALDWLENEHANLLGLMRACAEHGWHEPVWQLFEGLYAYYDNRQPLAAWSEAGELAVTAAHLSGNAAAEARARCQMARALQKRDEYAAAHRQLDVARTLAAELDDDERMFASTLDFTGNVHFAQGQYEQALDCFRRALTINEKLGRPRGIALQSWLAGRTLVELGRIDEALSLLASARRFIEHSDGRSLLPRIELTTAAALHAAGRTDEAEDAARSSLEQARELKLTAGEADACVLLARMARDRGDSAAEQQLLHRAEQAYATMGSPRAARIHARRQAGQ</sequence>
<dbReference type="PANTHER" id="PTHR47691">
    <property type="entry name" value="REGULATOR-RELATED"/>
    <property type="match status" value="1"/>
</dbReference>
<organism evidence="2 3">
    <name type="scientific">Labedaea rhizosphaerae</name>
    <dbReference type="NCBI Taxonomy" id="598644"/>
    <lineage>
        <taxon>Bacteria</taxon>
        <taxon>Bacillati</taxon>
        <taxon>Actinomycetota</taxon>
        <taxon>Actinomycetes</taxon>
        <taxon>Pseudonocardiales</taxon>
        <taxon>Pseudonocardiaceae</taxon>
        <taxon>Labedaea</taxon>
    </lineage>
</organism>
<keyword evidence="1" id="KW-0802">TPR repeat</keyword>
<proteinExistence type="predicted"/>
<accession>A0A4V3CZQ5</accession>
<dbReference type="PANTHER" id="PTHR47691:SF3">
    <property type="entry name" value="HTH-TYPE TRANSCRIPTIONAL REGULATOR RV0890C-RELATED"/>
    <property type="match status" value="1"/>
</dbReference>
<dbReference type="InterPro" id="IPR019734">
    <property type="entry name" value="TPR_rpt"/>
</dbReference>
<dbReference type="InterPro" id="IPR011990">
    <property type="entry name" value="TPR-like_helical_dom_sf"/>
</dbReference>
<dbReference type="Proteomes" id="UP000295444">
    <property type="component" value="Unassembled WGS sequence"/>
</dbReference>
<dbReference type="InterPro" id="IPR027417">
    <property type="entry name" value="P-loop_NTPase"/>
</dbReference>
<dbReference type="Pfam" id="PF13424">
    <property type="entry name" value="TPR_12"/>
    <property type="match status" value="1"/>
</dbReference>
<protein>
    <submittedName>
        <fullName evidence="2">NB-ARC domain-containing protein</fullName>
    </submittedName>
</protein>
<reference evidence="2 3" key="1">
    <citation type="submission" date="2019-03" db="EMBL/GenBank/DDBJ databases">
        <title>Genomic Encyclopedia of Type Strains, Phase IV (KMG-IV): sequencing the most valuable type-strain genomes for metagenomic binning, comparative biology and taxonomic classification.</title>
        <authorList>
            <person name="Goeker M."/>
        </authorList>
    </citation>
    <scope>NUCLEOTIDE SEQUENCE [LARGE SCALE GENOMIC DNA]</scope>
    <source>
        <strain evidence="2 3">DSM 45361</strain>
    </source>
</reference>
<feature type="repeat" description="TPR" evidence="1">
    <location>
        <begin position="535"/>
        <end position="568"/>
    </location>
</feature>
<evidence type="ECO:0000313" key="3">
    <source>
        <dbReference type="Proteomes" id="UP000295444"/>
    </source>
</evidence>
<dbReference type="PRINTS" id="PR00364">
    <property type="entry name" value="DISEASERSIST"/>
</dbReference>
<dbReference type="PROSITE" id="PS50005">
    <property type="entry name" value="TPR"/>
    <property type="match status" value="1"/>
</dbReference>
<evidence type="ECO:0000256" key="1">
    <source>
        <dbReference type="PROSITE-ProRule" id="PRU00339"/>
    </source>
</evidence>
<dbReference type="Gene3D" id="1.25.40.10">
    <property type="entry name" value="Tetratricopeptide repeat domain"/>
    <property type="match status" value="1"/>
</dbReference>
<dbReference type="SMART" id="SM00028">
    <property type="entry name" value="TPR"/>
    <property type="match status" value="2"/>
</dbReference>